<evidence type="ECO:0000313" key="3">
    <source>
        <dbReference type="Proteomes" id="UP000552700"/>
    </source>
</evidence>
<dbReference type="RefSeq" id="WP_184076326.1">
    <property type="nucleotide sequence ID" value="NZ_JACIJP010000001.1"/>
</dbReference>
<dbReference type="InterPro" id="IPR052535">
    <property type="entry name" value="Bacilysin_H2HPP_isomerase"/>
</dbReference>
<proteinExistence type="predicted"/>
<dbReference type="SUPFAM" id="SSF51182">
    <property type="entry name" value="RmlC-like cupins"/>
    <property type="match status" value="1"/>
</dbReference>
<dbReference type="PANTHER" id="PTHR40112:SF1">
    <property type="entry name" value="H2HPP ISOMERASE"/>
    <property type="match status" value="1"/>
</dbReference>
<protein>
    <submittedName>
        <fullName evidence="2">Quercetin dioxygenase-like cupin family protein</fullName>
    </submittedName>
</protein>
<dbReference type="InterPro" id="IPR014710">
    <property type="entry name" value="RmlC-like_jellyroll"/>
</dbReference>
<sequence length="133" mass="15254">MTPVDSVHQLNRARHFTWKDRPEEIVLGTITRKFVTSERIMIGEVRFKKGDQVPVHSHPNEQFTHVVQGRLRFFVADAEIDVSAGELIFIPSGVDHSVHALEDTLEYDVFTPPRSDWIAQDSNFFSKGPARRL</sequence>
<dbReference type="Gene3D" id="2.60.120.10">
    <property type="entry name" value="Jelly Rolls"/>
    <property type="match status" value="1"/>
</dbReference>
<dbReference type="PIRSF" id="PIRSF029883">
    <property type="entry name" value="KdgF"/>
    <property type="match status" value="1"/>
</dbReference>
<comment type="caution">
    <text evidence="2">The sequence shown here is derived from an EMBL/GenBank/DDBJ whole genome shotgun (WGS) entry which is preliminary data.</text>
</comment>
<reference evidence="2 3" key="1">
    <citation type="submission" date="2020-08" db="EMBL/GenBank/DDBJ databases">
        <title>Genomic Encyclopedia of Type Strains, Phase IV (KMG-IV): sequencing the most valuable type-strain genomes for metagenomic binning, comparative biology and taxonomic classification.</title>
        <authorList>
            <person name="Goeker M."/>
        </authorList>
    </citation>
    <scope>NUCLEOTIDE SEQUENCE [LARGE SCALE GENOMIC DNA]</scope>
    <source>
        <strain evidence="2 3">DSM 102255</strain>
    </source>
</reference>
<dbReference type="InterPro" id="IPR011051">
    <property type="entry name" value="RmlC_Cupin_sf"/>
</dbReference>
<dbReference type="CDD" id="cd02238">
    <property type="entry name" value="cupin_KdgF"/>
    <property type="match status" value="1"/>
</dbReference>
<evidence type="ECO:0000259" key="1">
    <source>
        <dbReference type="Pfam" id="PF07883"/>
    </source>
</evidence>
<dbReference type="EMBL" id="JACIJP010000001">
    <property type="protein sequence ID" value="MBB6122296.1"/>
    <property type="molecule type" value="Genomic_DNA"/>
</dbReference>
<dbReference type="Pfam" id="PF07883">
    <property type="entry name" value="Cupin_2"/>
    <property type="match status" value="1"/>
</dbReference>
<dbReference type="InterPro" id="IPR025499">
    <property type="entry name" value="KdgF"/>
</dbReference>
<dbReference type="Proteomes" id="UP000552700">
    <property type="component" value="Unassembled WGS sequence"/>
</dbReference>
<feature type="domain" description="Cupin type-2" evidence="1">
    <location>
        <begin position="44"/>
        <end position="103"/>
    </location>
</feature>
<evidence type="ECO:0000313" key="2">
    <source>
        <dbReference type="EMBL" id="MBB6122296.1"/>
    </source>
</evidence>
<dbReference type="PANTHER" id="PTHR40112">
    <property type="entry name" value="H2HPP ISOMERASE"/>
    <property type="match status" value="1"/>
</dbReference>
<name>A0A841IYD5_9SPHN</name>
<dbReference type="AlphaFoldDB" id="A0A841IYD5"/>
<accession>A0A841IYD5</accession>
<organism evidence="2 3">
    <name type="scientific">Sphingobium subterraneum</name>
    <dbReference type="NCBI Taxonomy" id="627688"/>
    <lineage>
        <taxon>Bacteria</taxon>
        <taxon>Pseudomonadati</taxon>
        <taxon>Pseudomonadota</taxon>
        <taxon>Alphaproteobacteria</taxon>
        <taxon>Sphingomonadales</taxon>
        <taxon>Sphingomonadaceae</taxon>
        <taxon>Sphingobium</taxon>
    </lineage>
</organism>
<dbReference type="InterPro" id="IPR013096">
    <property type="entry name" value="Cupin_2"/>
</dbReference>
<dbReference type="GO" id="GO:0051213">
    <property type="term" value="F:dioxygenase activity"/>
    <property type="evidence" value="ECO:0007669"/>
    <property type="project" value="UniProtKB-KW"/>
</dbReference>
<gene>
    <name evidence="2" type="ORF">FHS92_000003</name>
</gene>
<keyword evidence="2" id="KW-0560">Oxidoreductase</keyword>
<keyword evidence="2" id="KW-0223">Dioxygenase</keyword>
<keyword evidence="3" id="KW-1185">Reference proteome</keyword>